<dbReference type="PANTHER" id="PTHR35802">
    <property type="entry name" value="PROTEASE SYNTHASE AND SPORULATION PROTEIN PAI 2"/>
    <property type="match status" value="1"/>
</dbReference>
<keyword evidence="2" id="KW-0472">Membrane</keyword>
<protein>
    <submittedName>
        <fullName evidence="3">Negative transcriptional regulator, PaiB family</fullName>
    </submittedName>
</protein>
<evidence type="ECO:0000313" key="3">
    <source>
        <dbReference type="EMBL" id="SCB51136.1"/>
    </source>
</evidence>
<organism evidence="3 4">
    <name type="scientific">Bradyrhizobium yuanmingense</name>
    <dbReference type="NCBI Taxonomy" id="108015"/>
    <lineage>
        <taxon>Bacteria</taxon>
        <taxon>Pseudomonadati</taxon>
        <taxon>Pseudomonadota</taxon>
        <taxon>Alphaproteobacteria</taxon>
        <taxon>Hyphomicrobiales</taxon>
        <taxon>Nitrobacteraceae</taxon>
        <taxon>Bradyrhizobium</taxon>
    </lineage>
</organism>
<dbReference type="InterPro" id="IPR007396">
    <property type="entry name" value="TR_PAI2-type"/>
</dbReference>
<gene>
    <name evidence="3" type="ORF">GA0061099_101529</name>
</gene>
<dbReference type="Proteomes" id="UP000183174">
    <property type="component" value="Unassembled WGS sequence"/>
</dbReference>
<name>A0A1C3XGB6_9BRAD</name>
<feature type="region of interest" description="Disordered" evidence="1">
    <location>
        <begin position="163"/>
        <end position="216"/>
    </location>
</feature>
<dbReference type="EMBL" id="FMAE01000015">
    <property type="protein sequence ID" value="SCB51136.1"/>
    <property type="molecule type" value="Genomic_DNA"/>
</dbReference>
<feature type="transmembrane region" description="Helical" evidence="2">
    <location>
        <begin position="228"/>
        <end position="251"/>
    </location>
</feature>
<dbReference type="AlphaFoldDB" id="A0A1C3XGB6"/>
<dbReference type="InterPro" id="IPR012349">
    <property type="entry name" value="Split_barrel_FMN-bd"/>
</dbReference>
<reference evidence="3 4" key="1">
    <citation type="submission" date="2016-08" db="EMBL/GenBank/DDBJ databases">
        <authorList>
            <person name="Seilhamer J.J."/>
        </authorList>
    </citation>
    <scope>NUCLEOTIDE SEQUENCE [LARGE SCALE GENOMIC DNA]</scope>
    <source>
        <strain evidence="3 4">CCBAU 10071</strain>
    </source>
</reference>
<proteinExistence type="predicted"/>
<dbReference type="Pfam" id="PF04299">
    <property type="entry name" value="FMN_bind_2"/>
    <property type="match status" value="1"/>
</dbReference>
<evidence type="ECO:0000313" key="4">
    <source>
        <dbReference type="Proteomes" id="UP000183174"/>
    </source>
</evidence>
<keyword evidence="2" id="KW-1133">Transmembrane helix</keyword>
<evidence type="ECO:0000256" key="2">
    <source>
        <dbReference type="SAM" id="Phobius"/>
    </source>
</evidence>
<accession>A0A1C3XGB6</accession>
<sequence length="259" mass="28787">MYVPPAFRADNIENIRATISSARLANLITATAEGPLATPLPLFLDPTEGERGVLYGHLAKANPQWRAAPIGEALAVFLGPEAYVTPSWYATKQETEKVVPTWNYIAVHAYGPVEFFEDNERLLDVVTRLTNIHEGSRVTPWSVSDAPADFHRRPVAWDCRNPHSRHQVRGQAQDEPEPSSCRPYRCRHRPCREPRTARSGSQHHGPNAGLSHDASDRKARPSCVRVQFFIFLAAAMLVAVTPGPGILYIVARNACWLHG</sequence>
<dbReference type="SUPFAM" id="SSF50475">
    <property type="entry name" value="FMN-binding split barrel"/>
    <property type="match status" value="1"/>
</dbReference>
<evidence type="ECO:0000256" key="1">
    <source>
        <dbReference type="SAM" id="MobiDB-lite"/>
    </source>
</evidence>
<keyword evidence="2" id="KW-0812">Transmembrane</keyword>
<dbReference type="PANTHER" id="PTHR35802:SF1">
    <property type="entry name" value="PROTEASE SYNTHASE AND SPORULATION PROTEIN PAI 2"/>
    <property type="match status" value="1"/>
</dbReference>
<dbReference type="Gene3D" id="2.30.110.10">
    <property type="entry name" value="Electron Transport, Fmn-binding Protein, Chain A"/>
    <property type="match status" value="1"/>
</dbReference>